<protein>
    <submittedName>
        <fullName evidence="4">TetR family transcriptional regulator</fullName>
    </submittedName>
</protein>
<keyword evidence="5" id="KW-1185">Reference proteome</keyword>
<accession>A0A101JQ73</accession>
<dbReference type="InterPro" id="IPR001647">
    <property type="entry name" value="HTH_TetR"/>
</dbReference>
<dbReference type="EMBL" id="LLZH01000234">
    <property type="protein sequence ID" value="KUL31007.1"/>
    <property type="molecule type" value="Genomic_DNA"/>
</dbReference>
<dbReference type="Gene3D" id="1.10.357.10">
    <property type="entry name" value="Tetracycline Repressor, domain 2"/>
    <property type="match status" value="1"/>
</dbReference>
<evidence type="ECO:0000256" key="2">
    <source>
        <dbReference type="PROSITE-ProRule" id="PRU00335"/>
    </source>
</evidence>
<feature type="domain" description="HTH tetR-type" evidence="3">
    <location>
        <begin position="7"/>
        <end position="67"/>
    </location>
</feature>
<comment type="caution">
    <text evidence="4">The sequence shown here is derived from an EMBL/GenBank/DDBJ whole genome shotgun (WGS) entry which is preliminary data.</text>
</comment>
<gene>
    <name evidence="4" type="ORF">ADL15_22915</name>
</gene>
<dbReference type="GO" id="GO:0000976">
    <property type="term" value="F:transcription cis-regulatory region binding"/>
    <property type="evidence" value="ECO:0007669"/>
    <property type="project" value="TreeGrafter"/>
</dbReference>
<keyword evidence="1 2" id="KW-0238">DNA-binding</keyword>
<dbReference type="PANTHER" id="PTHR30055">
    <property type="entry name" value="HTH-TYPE TRANSCRIPTIONAL REGULATOR RUTR"/>
    <property type="match status" value="1"/>
</dbReference>
<sequence length="192" mass="20570">MARPPAPGTRDTILRAASGLFYRHGVRAVGMAQVIDAAGCGKNLLYRHFPAKSDLAAAYLTLVRGERMRAIEAALASAGDPAGQLIALVTDVAELVGAPAYRGCAFRNYLTEFPGEDDEPARIARAYLRDTRAQIDRLAAALPPIDPDRVWLIIGGLHGGPADQGPVAVAWITEMVAERRVLRGVSAPRRHP</sequence>
<dbReference type="PROSITE" id="PS50977">
    <property type="entry name" value="HTH_TETR_2"/>
    <property type="match status" value="1"/>
</dbReference>
<dbReference type="InterPro" id="IPR050109">
    <property type="entry name" value="HTH-type_TetR-like_transc_reg"/>
</dbReference>
<evidence type="ECO:0000259" key="3">
    <source>
        <dbReference type="PROSITE" id="PS50977"/>
    </source>
</evidence>
<dbReference type="AlphaFoldDB" id="A0A101JQ73"/>
<dbReference type="RefSeq" id="WP_067695343.1">
    <property type="nucleotide sequence ID" value="NZ_LLZH01000234.1"/>
</dbReference>
<dbReference type="GO" id="GO:0003700">
    <property type="term" value="F:DNA-binding transcription factor activity"/>
    <property type="evidence" value="ECO:0007669"/>
    <property type="project" value="TreeGrafter"/>
</dbReference>
<dbReference type="Proteomes" id="UP000053244">
    <property type="component" value="Unassembled WGS sequence"/>
</dbReference>
<evidence type="ECO:0000256" key="1">
    <source>
        <dbReference type="ARBA" id="ARBA00023125"/>
    </source>
</evidence>
<evidence type="ECO:0000313" key="5">
    <source>
        <dbReference type="Proteomes" id="UP000053244"/>
    </source>
</evidence>
<proteinExistence type="predicted"/>
<evidence type="ECO:0000313" key="4">
    <source>
        <dbReference type="EMBL" id="KUL31007.1"/>
    </source>
</evidence>
<dbReference type="PANTHER" id="PTHR30055:SF200">
    <property type="entry name" value="HTH-TYPE TRANSCRIPTIONAL REPRESSOR BDCR"/>
    <property type="match status" value="1"/>
</dbReference>
<dbReference type="InterPro" id="IPR036271">
    <property type="entry name" value="Tet_transcr_reg_TetR-rel_C_sf"/>
</dbReference>
<dbReference type="Pfam" id="PF00440">
    <property type="entry name" value="TetR_N"/>
    <property type="match status" value="1"/>
</dbReference>
<dbReference type="SUPFAM" id="SSF46689">
    <property type="entry name" value="Homeodomain-like"/>
    <property type="match status" value="1"/>
</dbReference>
<dbReference type="OrthoDB" id="4214267at2"/>
<dbReference type="PRINTS" id="PR00455">
    <property type="entry name" value="HTHTETR"/>
</dbReference>
<organism evidence="4 5">
    <name type="scientific">Actinoplanes awajinensis subsp. mycoplanecinus</name>
    <dbReference type="NCBI Taxonomy" id="135947"/>
    <lineage>
        <taxon>Bacteria</taxon>
        <taxon>Bacillati</taxon>
        <taxon>Actinomycetota</taxon>
        <taxon>Actinomycetes</taxon>
        <taxon>Micromonosporales</taxon>
        <taxon>Micromonosporaceae</taxon>
        <taxon>Actinoplanes</taxon>
    </lineage>
</organism>
<name>A0A101JQ73_9ACTN</name>
<reference evidence="4 5" key="1">
    <citation type="submission" date="2015-10" db="EMBL/GenBank/DDBJ databases">
        <authorList>
            <person name="Gilbert D.G."/>
        </authorList>
    </citation>
    <scope>NUCLEOTIDE SEQUENCE [LARGE SCALE GENOMIC DNA]</scope>
    <source>
        <strain evidence="4 5">NRRL B-16712</strain>
    </source>
</reference>
<feature type="DNA-binding region" description="H-T-H motif" evidence="2">
    <location>
        <begin position="30"/>
        <end position="49"/>
    </location>
</feature>
<dbReference type="SUPFAM" id="SSF48498">
    <property type="entry name" value="Tetracyclin repressor-like, C-terminal domain"/>
    <property type="match status" value="1"/>
</dbReference>
<dbReference type="InterPro" id="IPR009057">
    <property type="entry name" value="Homeodomain-like_sf"/>
</dbReference>